<dbReference type="OrthoDB" id="9760689at2"/>
<reference evidence="2 3" key="1">
    <citation type="submission" date="2011-06" db="EMBL/GenBank/DDBJ databases">
        <title>The draft genome of Thiocapsa marina 5811.</title>
        <authorList>
            <consortium name="US DOE Joint Genome Institute (JGI-PGF)"/>
            <person name="Lucas S."/>
            <person name="Han J."/>
            <person name="Cheng J.-F."/>
            <person name="Goodwin L."/>
            <person name="Pitluck S."/>
            <person name="Peters L."/>
            <person name="Land M.L."/>
            <person name="Hauser L."/>
            <person name="Vogl K."/>
            <person name="Liu Z."/>
            <person name="Imhoff J."/>
            <person name="Thiel V."/>
            <person name="Frigaard N.-U."/>
            <person name="Bryant D."/>
            <person name="Woyke T.J."/>
        </authorList>
    </citation>
    <scope>NUCLEOTIDE SEQUENCE [LARGE SCALE GENOMIC DNA]</scope>
    <source>
        <strain evidence="2 3">5811</strain>
    </source>
</reference>
<dbReference type="EMBL" id="AFWV01000008">
    <property type="protein sequence ID" value="EGV18088.1"/>
    <property type="molecule type" value="Genomic_DNA"/>
</dbReference>
<dbReference type="GO" id="GO:0032259">
    <property type="term" value="P:methylation"/>
    <property type="evidence" value="ECO:0007669"/>
    <property type="project" value="UniProtKB-KW"/>
</dbReference>
<dbReference type="AlphaFoldDB" id="F9UCH5"/>
<sequence length="249" mass="28629">MPTTEENLKHWSHYDWDKGGDEWSELWGGSDNLWFGAVLPRIQTLLPVGNLIEIAPGYGRMTQYLKDQCRAMTLVDLTERCIEACQRRFSAEQHISYVVNDGRLLTGVPSDSVDFVFSFDSLVHVELDVMASYVKELSRVLRSEGVAFLHHSNMAAFKRSDGQGFSIENKHWRGSTVSADIVDDLCADNGLSCYRQELVNWGCRDMIDCFTYISRRGSSRDRARELIENPRFMDERISLQRDGWRRESS</sequence>
<organism evidence="2 3">
    <name type="scientific">Thiocapsa marina 5811</name>
    <dbReference type="NCBI Taxonomy" id="768671"/>
    <lineage>
        <taxon>Bacteria</taxon>
        <taxon>Pseudomonadati</taxon>
        <taxon>Pseudomonadota</taxon>
        <taxon>Gammaproteobacteria</taxon>
        <taxon>Chromatiales</taxon>
        <taxon>Chromatiaceae</taxon>
        <taxon>Thiocapsa</taxon>
    </lineage>
</organism>
<dbReference type="InterPro" id="IPR029063">
    <property type="entry name" value="SAM-dependent_MTases_sf"/>
</dbReference>
<feature type="domain" description="Methyltransferase type 11" evidence="1">
    <location>
        <begin position="53"/>
        <end position="148"/>
    </location>
</feature>
<evidence type="ECO:0000259" key="1">
    <source>
        <dbReference type="Pfam" id="PF08241"/>
    </source>
</evidence>
<keyword evidence="2" id="KW-0808">Transferase</keyword>
<name>F9UCH5_9GAMM</name>
<proteinExistence type="predicted"/>
<dbReference type="eggNOG" id="COG0500">
    <property type="taxonomic scope" value="Bacteria"/>
</dbReference>
<dbReference type="PANTHER" id="PTHR42912">
    <property type="entry name" value="METHYLTRANSFERASE"/>
    <property type="match status" value="1"/>
</dbReference>
<dbReference type="InterPro" id="IPR013216">
    <property type="entry name" value="Methyltransf_11"/>
</dbReference>
<dbReference type="InterPro" id="IPR050508">
    <property type="entry name" value="Methyltransf_Superfamily"/>
</dbReference>
<dbReference type="Proteomes" id="UP000005459">
    <property type="component" value="Unassembled WGS sequence"/>
</dbReference>
<keyword evidence="3" id="KW-1185">Reference proteome</keyword>
<gene>
    <name evidence="2" type="ORF">ThimaDRAFT_2627</name>
</gene>
<dbReference type="STRING" id="768671.ThimaDRAFT_2627"/>
<dbReference type="Gene3D" id="3.40.50.150">
    <property type="entry name" value="Vaccinia Virus protein VP39"/>
    <property type="match status" value="1"/>
</dbReference>
<accession>F9UCH5</accession>
<evidence type="ECO:0000313" key="2">
    <source>
        <dbReference type="EMBL" id="EGV18088.1"/>
    </source>
</evidence>
<protein>
    <submittedName>
        <fullName evidence="2">Methyltransferase type 11</fullName>
    </submittedName>
</protein>
<dbReference type="CDD" id="cd02440">
    <property type="entry name" value="AdoMet_MTases"/>
    <property type="match status" value="1"/>
</dbReference>
<evidence type="ECO:0000313" key="3">
    <source>
        <dbReference type="Proteomes" id="UP000005459"/>
    </source>
</evidence>
<keyword evidence="2" id="KW-0489">Methyltransferase</keyword>
<dbReference type="Pfam" id="PF08241">
    <property type="entry name" value="Methyltransf_11"/>
    <property type="match status" value="1"/>
</dbReference>
<dbReference type="SUPFAM" id="SSF53335">
    <property type="entry name" value="S-adenosyl-L-methionine-dependent methyltransferases"/>
    <property type="match status" value="1"/>
</dbReference>
<dbReference type="RefSeq" id="WP_007193500.1">
    <property type="nucleotide sequence ID" value="NZ_AFWV01000008.1"/>
</dbReference>
<dbReference type="GO" id="GO:0008757">
    <property type="term" value="F:S-adenosylmethionine-dependent methyltransferase activity"/>
    <property type="evidence" value="ECO:0007669"/>
    <property type="project" value="InterPro"/>
</dbReference>